<protein>
    <submittedName>
        <fullName evidence="1">SFRICE_015063</fullName>
    </submittedName>
</protein>
<sequence>MITDDLNSCLLEVSENKRSIESGTSNPKSVETFSVFGDGWCGEPLEPQHLTIDFTPNEEIDTDFVQRKVCSFWEFIKNSPELHKMRVKADGNIVLDTGSSSGSRQSVSKMEKSIDTMDHEFYDDDEESVPEKTAVQMLKFAEDKNLIDRLFGAKMASSCSLGPREYTLEDSKIPEPKKKEKKKKLVCTCASCSMVSCPVHASQSHLHKKKPPKAHNSKLRLLSRELNDWDAGHPKSMEPPGHAPPLHHCTIQRQVHGNFTCL</sequence>
<gene>
    <name evidence="1" type="ORF">SFRICE_015063</name>
</gene>
<evidence type="ECO:0000313" key="1">
    <source>
        <dbReference type="EMBL" id="SOQ58445.1"/>
    </source>
</evidence>
<dbReference type="AlphaFoldDB" id="A0A2H1WZE1"/>
<organism evidence="1">
    <name type="scientific">Spodoptera frugiperda</name>
    <name type="common">Fall armyworm</name>
    <dbReference type="NCBI Taxonomy" id="7108"/>
    <lineage>
        <taxon>Eukaryota</taxon>
        <taxon>Metazoa</taxon>
        <taxon>Ecdysozoa</taxon>
        <taxon>Arthropoda</taxon>
        <taxon>Hexapoda</taxon>
        <taxon>Insecta</taxon>
        <taxon>Pterygota</taxon>
        <taxon>Neoptera</taxon>
        <taxon>Endopterygota</taxon>
        <taxon>Lepidoptera</taxon>
        <taxon>Glossata</taxon>
        <taxon>Ditrysia</taxon>
        <taxon>Noctuoidea</taxon>
        <taxon>Noctuidae</taxon>
        <taxon>Amphipyrinae</taxon>
        <taxon>Spodoptera</taxon>
    </lineage>
</organism>
<reference evidence="1" key="1">
    <citation type="submission" date="2016-07" db="EMBL/GenBank/DDBJ databases">
        <authorList>
            <person name="Bretaudeau A."/>
        </authorList>
    </citation>
    <scope>NUCLEOTIDE SEQUENCE</scope>
    <source>
        <strain evidence="1">Rice</strain>
        <tissue evidence="1">Whole body</tissue>
    </source>
</reference>
<name>A0A2H1WZE1_SPOFR</name>
<proteinExistence type="predicted"/>
<accession>A0A2H1WZE1</accession>
<dbReference type="EMBL" id="ODYU01012241">
    <property type="protein sequence ID" value="SOQ58445.1"/>
    <property type="molecule type" value="Genomic_DNA"/>
</dbReference>